<protein>
    <submittedName>
        <fullName evidence="1">Uncharacterized protein</fullName>
    </submittedName>
</protein>
<dbReference type="EMBL" id="BARS01030837">
    <property type="protein sequence ID" value="GAG26208.1"/>
    <property type="molecule type" value="Genomic_DNA"/>
</dbReference>
<dbReference type="AlphaFoldDB" id="X0WNW6"/>
<organism evidence="1">
    <name type="scientific">marine sediment metagenome</name>
    <dbReference type="NCBI Taxonomy" id="412755"/>
    <lineage>
        <taxon>unclassified sequences</taxon>
        <taxon>metagenomes</taxon>
        <taxon>ecological metagenomes</taxon>
    </lineage>
</organism>
<reference evidence="1" key="1">
    <citation type="journal article" date="2014" name="Front. Microbiol.">
        <title>High frequency of phylogenetically diverse reductive dehalogenase-homologous genes in deep subseafloor sedimentary metagenomes.</title>
        <authorList>
            <person name="Kawai M."/>
            <person name="Futagami T."/>
            <person name="Toyoda A."/>
            <person name="Takaki Y."/>
            <person name="Nishi S."/>
            <person name="Hori S."/>
            <person name="Arai W."/>
            <person name="Tsubouchi T."/>
            <person name="Morono Y."/>
            <person name="Uchiyama I."/>
            <person name="Ito T."/>
            <person name="Fujiyama A."/>
            <person name="Inagaki F."/>
            <person name="Takami H."/>
        </authorList>
    </citation>
    <scope>NUCLEOTIDE SEQUENCE</scope>
    <source>
        <strain evidence="1">Expedition CK06-06</strain>
    </source>
</reference>
<accession>X0WNW6</accession>
<gene>
    <name evidence="1" type="ORF">S01H1_48043</name>
</gene>
<comment type="caution">
    <text evidence="1">The sequence shown here is derived from an EMBL/GenBank/DDBJ whole genome shotgun (WGS) entry which is preliminary data.</text>
</comment>
<name>X0WNW6_9ZZZZ</name>
<proteinExistence type="predicted"/>
<feature type="non-terminal residue" evidence="1">
    <location>
        <position position="1"/>
    </location>
</feature>
<sequence length="95" mass="10715">CSHCDASTDKLKIVSHQIWTIQPILRPLSDLTKEIESGNNPSLISNVSMKDLRFIEQGKTQFISFMGVTELFKNHFDVFGLIEKGLAISYNDISN</sequence>
<evidence type="ECO:0000313" key="1">
    <source>
        <dbReference type="EMBL" id="GAG26208.1"/>
    </source>
</evidence>